<evidence type="ECO:0000313" key="7">
    <source>
        <dbReference type="Proteomes" id="UP000265160"/>
    </source>
</evidence>
<dbReference type="SUPFAM" id="SSF52540">
    <property type="entry name" value="P-loop containing nucleoside triphosphate hydrolases"/>
    <property type="match status" value="1"/>
</dbReference>
<evidence type="ECO:0000256" key="1">
    <source>
        <dbReference type="ARBA" id="ARBA00008535"/>
    </source>
</evidence>
<evidence type="ECO:0000313" key="6">
    <source>
        <dbReference type="Ensembl" id="ENSMZEP00005018961.1"/>
    </source>
</evidence>
<dbReference type="STRING" id="106582.ENSMZEP00005018961"/>
<evidence type="ECO:0000259" key="5">
    <source>
        <dbReference type="PROSITE" id="PS51720"/>
    </source>
</evidence>
<keyword evidence="2" id="KW-0547">Nucleotide-binding</keyword>
<dbReference type="InterPro" id="IPR027417">
    <property type="entry name" value="P-loop_NTPase"/>
</dbReference>
<protein>
    <recommendedName>
        <fullName evidence="5">AIG1-type G domain-containing protein</fullName>
    </recommendedName>
</protein>
<reference evidence="6" key="1">
    <citation type="submission" date="2025-08" db="UniProtKB">
        <authorList>
            <consortium name="Ensembl"/>
        </authorList>
    </citation>
    <scope>IDENTIFICATION</scope>
</reference>
<dbReference type="GO" id="GO:0005525">
    <property type="term" value="F:GTP binding"/>
    <property type="evidence" value="ECO:0007669"/>
    <property type="project" value="UniProtKB-KW"/>
</dbReference>
<feature type="compositionally biased region" description="Basic and acidic residues" evidence="4">
    <location>
        <begin position="500"/>
        <end position="509"/>
    </location>
</feature>
<dbReference type="Proteomes" id="UP000265160">
    <property type="component" value="Unplaced"/>
</dbReference>
<name>A0A3P9CAM1_9CICH</name>
<dbReference type="PROSITE" id="PS51720">
    <property type="entry name" value="G_AIG1"/>
    <property type="match status" value="1"/>
</dbReference>
<dbReference type="PANTHER" id="PTHR10903">
    <property type="entry name" value="GTPASE, IMAP FAMILY MEMBER-RELATED"/>
    <property type="match status" value="1"/>
</dbReference>
<comment type="similarity">
    <text evidence="1">Belongs to the TRAFAC class TrmE-Era-EngA-EngB-Septin-like GTPase superfamily. AIG1/Toc34/Toc159-like paraseptin GTPase family. IAN subfamily.</text>
</comment>
<sequence>MVTEREDRQASFEESTEKRSTELIQRAGSEEVLKGKPLRIVLLGKTGSGKSSSGNTILEQKTFKAENNPRSVTKHCQKENGEVDGRPVVVVDTPGLFDNSLSHEEINEEMLKCVSLLAPGPHVFLLVLKTERITPEQKEALKLIKEGFGKNSEKFTIILFTRGDSLEHEGKSIHDYIAKSEDSFKKLIDDCGQRYQVFNNLDEQNQKQVTELITKIDDMVKRNGGSCFTNKMLQEAEAAIQKKTEMILKEKEEEIKREMEDLKRQHEEEMQEMKNKMEEQKTEIEQERKQRDKEEKKEEEESQRRDWEQRFLDLEVKMKEELESKQIIDRQLEQSKAEMKEKQQAWENEQKEWWQKREQENEVRQQEEQKMMNKLKEYEQEKEVLEIEVKEKDLMLTEKGEKEKRELEENYEKKLMEMKETFEEKARKQAEEYNEFREKCMKELEGKDWTAEDEQYDILKALKAEKEEQMKKHKEEMNNLVRCFTKKRANTKRVRKLLKKHEQEMKHVDDPEEKEDLEEKHDKEINELIQELINKSNDDCHIF</sequence>
<accession>A0A3P9CAM1</accession>
<feature type="region of interest" description="Disordered" evidence="4">
    <location>
        <begin position="500"/>
        <end position="519"/>
    </location>
</feature>
<dbReference type="GeneTree" id="ENSGT01120000271858"/>
<evidence type="ECO:0000256" key="3">
    <source>
        <dbReference type="ARBA" id="ARBA00023134"/>
    </source>
</evidence>
<evidence type="ECO:0000256" key="4">
    <source>
        <dbReference type="SAM" id="MobiDB-lite"/>
    </source>
</evidence>
<dbReference type="Gene3D" id="3.40.50.300">
    <property type="entry name" value="P-loop containing nucleotide triphosphate hydrolases"/>
    <property type="match status" value="1"/>
</dbReference>
<reference evidence="6" key="2">
    <citation type="submission" date="2025-09" db="UniProtKB">
        <authorList>
            <consortium name="Ensembl"/>
        </authorList>
    </citation>
    <scope>IDENTIFICATION</scope>
</reference>
<proteinExistence type="inferred from homology"/>
<dbReference type="Ensembl" id="ENSMZET00005019568.1">
    <property type="protein sequence ID" value="ENSMZEP00005018961.1"/>
    <property type="gene ID" value="ENSMZEG00005014224.1"/>
</dbReference>
<feature type="compositionally biased region" description="Basic and acidic residues" evidence="4">
    <location>
        <begin position="266"/>
        <end position="296"/>
    </location>
</feature>
<feature type="region of interest" description="Disordered" evidence="4">
    <location>
        <begin position="1"/>
        <end position="24"/>
    </location>
</feature>
<dbReference type="FunFam" id="3.40.50.300:FF:000366">
    <property type="entry name" value="GTPase, IMAP family member 2"/>
    <property type="match status" value="1"/>
</dbReference>
<dbReference type="InterPro" id="IPR045058">
    <property type="entry name" value="GIMA/IAN/Toc"/>
</dbReference>
<feature type="compositionally biased region" description="Basic and acidic residues" evidence="4">
    <location>
        <begin position="1"/>
        <end position="21"/>
    </location>
</feature>
<dbReference type="InterPro" id="IPR006703">
    <property type="entry name" value="G_AIG1"/>
</dbReference>
<dbReference type="PANTHER" id="PTHR10903:SF188">
    <property type="entry name" value="GTPASE IMAP FAMILY MEMBER 2-LIKE-RELATED"/>
    <property type="match status" value="1"/>
</dbReference>
<keyword evidence="3" id="KW-0342">GTP-binding</keyword>
<organism evidence="6 7">
    <name type="scientific">Maylandia zebra</name>
    <name type="common">zebra mbuna</name>
    <dbReference type="NCBI Taxonomy" id="106582"/>
    <lineage>
        <taxon>Eukaryota</taxon>
        <taxon>Metazoa</taxon>
        <taxon>Chordata</taxon>
        <taxon>Craniata</taxon>
        <taxon>Vertebrata</taxon>
        <taxon>Euteleostomi</taxon>
        <taxon>Actinopterygii</taxon>
        <taxon>Neopterygii</taxon>
        <taxon>Teleostei</taxon>
        <taxon>Neoteleostei</taxon>
        <taxon>Acanthomorphata</taxon>
        <taxon>Ovalentaria</taxon>
        <taxon>Cichlomorphae</taxon>
        <taxon>Cichliformes</taxon>
        <taxon>Cichlidae</taxon>
        <taxon>African cichlids</taxon>
        <taxon>Pseudocrenilabrinae</taxon>
        <taxon>Haplochromini</taxon>
        <taxon>Maylandia</taxon>
        <taxon>Maylandia zebra complex</taxon>
    </lineage>
</organism>
<feature type="region of interest" description="Disordered" evidence="4">
    <location>
        <begin position="266"/>
        <end position="308"/>
    </location>
</feature>
<dbReference type="Pfam" id="PF04548">
    <property type="entry name" value="AIG1"/>
    <property type="match status" value="1"/>
</dbReference>
<keyword evidence="7" id="KW-1185">Reference proteome</keyword>
<feature type="domain" description="AIG1-type G" evidence="5">
    <location>
        <begin position="35"/>
        <end position="237"/>
    </location>
</feature>
<dbReference type="CDD" id="cd01852">
    <property type="entry name" value="AIG1"/>
    <property type="match status" value="1"/>
</dbReference>
<dbReference type="AlphaFoldDB" id="A0A3P9CAM1"/>
<evidence type="ECO:0000256" key="2">
    <source>
        <dbReference type="ARBA" id="ARBA00022741"/>
    </source>
</evidence>